<evidence type="ECO:0000259" key="7">
    <source>
        <dbReference type="Pfam" id="PF00324"/>
    </source>
</evidence>
<keyword evidence="5 6" id="KW-0472">Membrane</keyword>
<feature type="transmembrane region" description="Helical" evidence="6">
    <location>
        <begin position="278"/>
        <end position="300"/>
    </location>
</feature>
<evidence type="ECO:0000313" key="8">
    <source>
        <dbReference type="EMBL" id="MCX5619633.1"/>
    </source>
</evidence>
<reference evidence="8 9" key="1">
    <citation type="submission" date="2022-07" db="EMBL/GenBank/DDBJ databases">
        <title>Bombella genomes.</title>
        <authorList>
            <person name="Harer L."/>
            <person name="Styblova S."/>
            <person name="Ehrmann M."/>
        </authorList>
    </citation>
    <scope>NUCLEOTIDE SEQUENCE [LARGE SCALE GENOMIC DNA]</scope>
    <source>
        <strain evidence="8 9">TMW 2.2556</strain>
    </source>
</reference>
<dbReference type="PANTHER" id="PTHR43495:SF5">
    <property type="entry name" value="GAMMA-AMINOBUTYRIC ACID PERMEASE"/>
    <property type="match status" value="1"/>
</dbReference>
<dbReference type="PANTHER" id="PTHR43495">
    <property type="entry name" value="GABA PERMEASE"/>
    <property type="match status" value="1"/>
</dbReference>
<evidence type="ECO:0000256" key="6">
    <source>
        <dbReference type="SAM" id="Phobius"/>
    </source>
</evidence>
<evidence type="ECO:0000256" key="3">
    <source>
        <dbReference type="ARBA" id="ARBA00022692"/>
    </source>
</evidence>
<feature type="transmembrane region" description="Helical" evidence="6">
    <location>
        <begin position="361"/>
        <end position="384"/>
    </location>
</feature>
<feature type="transmembrane region" description="Helical" evidence="6">
    <location>
        <begin position="404"/>
        <end position="423"/>
    </location>
</feature>
<keyword evidence="9" id="KW-1185">Reference proteome</keyword>
<feature type="transmembrane region" description="Helical" evidence="6">
    <location>
        <begin position="246"/>
        <end position="266"/>
    </location>
</feature>
<dbReference type="RefSeq" id="WP_155572877.1">
    <property type="nucleotide sequence ID" value="NZ_JANIDX010000003.1"/>
</dbReference>
<feature type="transmembrane region" description="Helical" evidence="6">
    <location>
        <begin position="21"/>
        <end position="42"/>
    </location>
</feature>
<feature type="transmembrane region" description="Helical" evidence="6">
    <location>
        <begin position="429"/>
        <end position="448"/>
    </location>
</feature>
<dbReference type="EMBL" id="JANIDX010000003">
    <property type="protein sequence ID" value="MCX5619633.1"/>
    <property type="molecule type" value="Genomic_DNA"/>
</dbReference>
<keyword evidence="4 6" id="KW-1133">Transmembrane helix</keyword>
<keyword evidence="3 6" id="KW-0812">Transmembrane</keyword>
<sequence length="476" mass="51216">MKEPTSDQTVSEDKGLSSRHIAMIALGGVIGAGLFVGSSAAIAKAGPGIALVFVAVGFLIMAIMRMLGEIVVSDPGRGSFVEYIRLAHGDRIGFASGWLYWFFWVVVIGSEAIAGAMMLRDWIHLPVWVLSVLLIISMKLVNFFAPKIFGECEFWLSSIKVFTIVAFILLALLYVLHVFGHGVSVHENLFGRRGLFPNGIVPLLALVPTVLFTMMGSEISTVAAAETSDPGENVSRVTRTLGLRIMMFYVSSICLITMIVPWWSLYPGKSPFVAVLKVMGVPGAALIMQIAILSAVLSCLNSSMYITSRILTELAIQGDAPAFLVRSAPDKAPRMAITISSIAGLLVAFSSIFAPSEIFGFLLNCSGGLILLTYALIATSYIVLRGRSKRAGTSEHFTMMLYPYLSIASLIAIILVFVAMLINPGERETAFASLGTAVVCYLMACNFASRLAPVAISEPVVTEEETKDEESKDGNA</sequence>
<dbReference type="PIRSF" id="PIRSF006060">
    <property type="entry name" value="AA_transporter"/>
    <property type="match status" value="1"/>
</dbReference>
<feature type="transmembrane region" description="Helical" evidence="6">
    <location>
        <begin position="157"/>
        <end position="180"/>
    </location>
</feature>
<evidence type="ECO:0000256" key="5">
    <source>
        <dbReference type="ARBA" id="ARBA00023136"/>
    </source>
</evidence>
<protein>
    <submittedName>
        <fullName evidence="8">Amino acid permease</fullName>
    </submittedName>
</protein>
<dbReference type="Proteomes" id="UP001165575">
    <property type="component" value="Unassembled WGS sequence"/>
</dbReference>
<feature type="domain" description="Amino acid permease/ SLC12A" evidence="7">
    <location>
        <begin position="20"/>
        <end position="425"/>
    </location>
</feature>
<feature type="transmembrane region" description="Helical" evidence="6">
    <location>
        <begin position="98"/>
        <end position="119"/>
    </location>
</feature>
<accession>A0ABT3WPP9</accession>
<evidence type="ECO:0000256" key="2">
    <source>
        <dbReference type="ARBA" id="ARBA00022448"/>
    </source>
</evidence>
<dbReference type="PROSITE" id="PS00218">
    <property type="entry name" value="AMINO_ACID_PERMEASE_1"/>
    <property type="match status" value="1"/>
</dbReference>
<proteinExistence type="predicted"/>
<gene>
    <name evidence="8" type="ORF">NQF89_04245</name>
</gene>
<dbReference type="InterPro" id="IPR004841">
    <property type="entry name" value="AA-permease/SLC12A_dom"/>
</dbReference>
<evidence type="ECO:0000313" key="9">
    <source>
        <dbReference type="Proteomes" id="UP001165575"/>
    </source>
</evidence>
<keyword evidence="2" id="KW-0813">Transport</keyword>
<comment type="caution">
    <text evidence="8">The sequence shown here is derived from an EMBL/GenBank/DDBJ whole genome shotgun (WGS) entry which is preliminary data.</text>
</comment>
<organism evidence="8 9">
    <name type="scientific">Bombella pollinis</name>
    <dbReference type="NCBI Taxonomy" id="2967337"/>
    <lineage>
        <taxon>Bacteria</taxon>
        <taxon>Pseudomonadati</taxon>
        <taxon>Pseudomonadota</taxon>
        <taxon>Alphaproteobacteria</taxon>
        <taxon>Acetobacterales</taxon>
        <taxon>Acetobacteraceae</taxon>
        <taxon>Bombella</taxon>
    </lineage>
</organism>
<evidence type="ECO:0000256" key="4">
    <source>
        <dbReference type="ARBA" id="ARBA00022989"/>
    </source>
</evidence>
<feature type="transmembrane region" description="Helical" evidence="6">
    <location>
        <begin position="335"/>
        <end position="355"/>
    </location>
</feature>
<name>A0ABT3WPP9_9PROT</name>
<evidence type="ECO:0000256" key="1">
    <source>
        <dbReference type="ARBA" id="ARBA00004141"/>
    </source>
</evidence>
<feature type="transmembrane region" description="Helical" evidence="6">
    <location>
        <begin position="48"/>
        <end position="67"/>
    </location>
</feature>
<dbReference type="Pfam" id="PF00324">
    <property type="entry name" value="AA_permease"/>
    <property type="match status" value="1"/>
</dbReference>
<dbReference type="InterPro" id="IPR004840">
    <property type="entry name" value="Amino_acid_permease_CS"/>
</dbReference>
<feature type="transmembrane region" description="Helical" evidence="6">
    <location>
        <begin position="125"/>
        <end position="145"/>
    </location>
</feature>
<comment type="subcellular location">
    <subcellularLocation>
        <location evidence="1">Membrane</location>
        <topology evidence="1">Multi-pass membrane protein</topology>
    </subcellularLocation>
</comment>
<feature type="transmembrane region" description="Helical" evidence="6">
    <location>
        <begin position="200"/>
        <end position="225"/>
    </location>
</feature>
<dbReference type="Gene3D" id="1.20.1740.10">
    <property type="entry name" value="Amino acid/polyamine transporter I"/>
    <property type="match status" value="1"/>
</dbReference>